<dbReference type="AlphaFoldDB" id="A0A3M7R171"/>
<sequence>MDPAFKLCINKIRIRKKSLIKKILKWKSVLNVGMLDGSVGKIRYGNDPGMFIFEGILYVRSNLVSYSKSNESSQSCQFFNLYLAISDLANENGTYAKLTFLSEPFFGKKKDYQMKKDKNSKLNKLTHFLKI</sequence>
<name>A0A3M7R171_BRAPC</name>
<reference evidence="1 2" key="1">
    <citation type="journal article" date="2018" name="Sci. Rep.">
        <title>Genomic signatures of local adaptation to the degree of environmental predictability in rotifers.</title>
        <authorList>
            <person name="Franch-Gras L."/>
            <person name="Hahn C."/>
            <person name="Garcia-Roger E.M."/>
            <person name="Carmona M.J."/>
            <person name="Serra M."/>
            <person name="Gomez A."/>
        </authorList>
    </citation>
    <scope>NUCLEOTIDE SEQUENCE [LARGE SCALE GENOMIC DNA]</scope>
    <source>
        <strain evidence="1">HYR1</strain>
    </source>
</reference>
<dbReference type="Proteomes" id="UP000276133">
    <property type="component" value="Unassembled WGS sequence"/>
</dbReference>
<gene>
    <name evidence="1" type="ORF">BpHYR1_020833</name>
</gene>
<organism evidence="1 2">
    <name type="scientific">Brachionus plicatilis</name>
    <name type="common">Marine rotifer</name>
    <name type="synonym">Brachionus muelleri</name>
    <dbReference type="NCBI Taxonomy" id="10195"/>
    <lineage>
        <taxon>Eukaryota</taxon>
        <taxon>Metazoa</taxon>
        <taxon>Spiralia</taxon>
        <taxon>Gnathifera</taxon>
        <taxon>Rotifera</taxon>
        <taxon>Eurotatoria</taxon>
        <taxon>Monogononta</taxon>
        <taxon>Pseudotrocha</taxon>
        <taxon>Ploima</taxon>
        <taxon>Brachionidae</taxon>
        <taxon>Brachionus</taxon>
    </lineage>
</organism>
<protein>
    <submittedName>
        <fullName evidence="1">Uncharacterized protein</fullName>
    </submittedName>
</protein>
<proteinExistence type="predicted"/>
<keyword evidence="2" id="KW-1185">Reference proteome</keyword>
<evidence type="ECO:0000313" key="1">
    <source>
        <dbReference type="EMBL" id="RNA17018.1"/>
    </source>
</evidence>
<dbReference type="EMBL" id="REGN01004554">
    <property type="protein sequence ID" value="RNA17018.1"/>
    <property type="molecule type" value="Genomic_DNA"/>
</dbReference>
<accession>A0A3M7R171</accession>
<comment type="caution">
    <text evidence="1">The sequence shown here is derived from an EMBL/GenBank/DDBJ whole genome shotgun (WGS) entry which is preliminary data.</text>
</comment>
<evidence type="ECO:0000313" key="2">
    <source>
        <dbReference type="Proteomes" id="UP000276133"/>
    </source>
</evidence>